<comment type="similarity">
    <text evidence="6">Belongs to the methyltransferase superfamily. RNA methyltransferase RsmG family.</text>
</comment>
<evidence type="ECO:0000256" key="2">
    <source>
        <dbReference type="ARBA" id="ARBA00022552"/>
    </source>
</evidence>
<evidence type="ECO:0000256" key="5">
    <source>
        <dbReference type="ARBA" id="ARBA00022691"/>
    </source>
</evidence>
<evidence type="ECO:0000256" key="4">
    <source>
        <dbReference type="ARBA" id="ARBA00022679"/>
    </source>
</evidence>
<keyword evidence="4 6" id="KW-0808">Transferase</keyword>
<protein>
    <recommendedName>
        <fullName evidence="6">Ribosomal RNA small subunit methyltransferase G</fullName>
        <ecNumber evidence="6">2.1.1.-</ecNumber>
    </recommendedName>
    <alternativeName>
        <fullName evidence="6">16S rRNA 7-methylguanosine methyltransferase</fullName>
        <shortName evidence="6">16S rRNA m7G methyltransferase</shortName>
    </alternativeName>
</protein>
<proteinExistence type="inferred from homology"/>
<dbReference type="Gene3D" id="3.40.50.150">
    <property type="entry name" value="Vaccinia Virus protein VP39"/>
    <property type="match status" value="1"/>
</dbReference>
<name>F9UJF0_9BACT</name>
<feature type="binding site" evidence="6">
    <location>
        <position position="66"/>
    </location>
    <ligand>
        <name>S-adenosyl-L-methionine</name>
        <dbReference type="ChEBI" id="CHEBI:59789"/>
    </ligand>
</feature>
<comment type="function">
    <text evidence="6">Specifically methylates the N7 position of a guanine in 16S rRNA.</text>
</comment>
<dbReference type="NCBIfam" id="TIGR00138">
    <property type="entry name" value="rsmG_gidB"/>
    <property type="match status" value="1"/>
</dbReference>
<keyword evidence="3 6" id="KW-0489">Methyltransferase</keyword>
<dbReference type="SUPFAM" id="SSF53335">
    <property type="entry name" value="S-adenosyl-L-methionine-dependent methyltransferases"/>
    <property type="match status" value="1"/>
</dbReference>
<keyword evidence="2 6" id="KW-0698">rRNA processing</keyword>
<evidence type="ECO:0000313" key="7">
    <source>
        <dbReference type="EMBL" id="EGV00493.1"/>
    </source>
</evidence>
<reference evidence="7 8" key="1">
    <citation type="journal article" date="2013" name="Genome Announc.">
        <title>Genome Sequence of Mycoplasma columbinum Strain SF7.</title>
        <authorList>
            <person name="Guo Z."/>
            <person name="Xu X."/>
            <person name="Zheng Q."/>
            <person name="Li T."/>
            <person name="Kuang S."/>
            <person name="Zhang Z."/>
            <person name="Chen Y."/>
            <person name="Lu X."/>
            <person name="Zhou R."/>
            <person name="Bi D."/>
            <person name="Jin H."/>
        </authorList>
    </citation>
    <scope>NUCLEOTIDE SEQUENCE [LARGE SCALE GENOMIC DNA]</scope>
    <source>
        <strain evidence="7 8">SF7</strain>
    </source>
</reference>
<feature type="binding site" evidence="6">
    <location>
        <position position="133"/>
    </location>
    <ligand>
        <name>S-adenosyl-L-methionine</name>
        <dbReference type="ChEBI" id="CHEBI:59789"/>
    </ligand>
</feature>
<dbReference type="RefSeq" id="WP_006608417.1">
    <property type="nucleotide sequence ID" value="NZ_AFXA01000005.1"/>
</dbReference>
<sequence length="219" mass="25514">MKSEVINKLDKYAELIHEKNQVMNITGFKTLEAIKKEGIEDSLLAFNYLKNKFLNPNKTIKLLDIGAGAGFPSLPFLITNTEQIDLTIMESQTKRCNFLNNVASNLNLKVEILNLRAEETRKWANTFDFVTARAVSSIKNMYLMAHHLLKNEGYFYLLKGQNYQQELNEFLKSFPNKQKDIIVHDYTNVLDQKSYIIMIKKSEKTPPSWPLKWKQIIEY</sequence>
<evidence type="ECO:0000256" key="1">
    <source>
        <dbReference type="ARBA" id="ARBA00022490"/>
    </source>
</evidence>
<dbReference type="PANTHER" id="PTHR31760">
    <property type="entry name" value="S-ADENOSYL-L-METHIONINE-DEPENDENT METHYLTRANSFERASES SUPERFAMILY PROTEIN"/>
    <property type="match status" value="1"/>
</dbReference>
<dbReference type="Proteomes" id="UP000004978">
    <property type="component" value="Unassembled WGS sequence"/>
</dbReference>
<dbReference type="PIRSF" id="PIRSF003078">
    <property type="entry name" value="GidB"/>
    <property type="match status" value="1"/>
</dbReference>
<gene>
    <name evidence="6" type="primary">rsmG</name>
    <name evidence="7" type="ORF">MCSF7_03043</name>
</gene>
<keyword evidence="8" id="KW-1185">Reference proteome</keyword>
<dbReference type="EMBL" id="AFXA01000005">
    <property type="protein sequence ID" value="EGV00493.1"/>
    <property type="molecule type" value="Genomic_DNA"/>
</dbReference>
<dbReference type="HAMAP" id="MF_00074">
    <property type="entry name" value="16SrRNA_methyltr_G"/>
    <property type="match status" value="1"/>
</dbReference>
<dbReference type="PANTHER" id="PTHR31760:SF0">
    <property type="entry name" value="S-ADENOSYL-L-METHIONINE-DEPENDENT METHYLTRANSFERASES SUPERFAMILY PROTEIN"/>
    <property type="match status" value="1"/>
</dbReference>
<dbReference type="AlphaFoldDB" id="F9UJF0"/>
<feature type="binding site" evidence="6">
    <location>
        <begin position="117"/>
        <end position="118"/>
    </location>
    <ligand>
        <name>S-adenosyl-L-methionine</name>
        <dbReference type="ChEBI" id="CHEBI:59789"/>
    </ligand>
</feature>
<evidence type="ECO:0000256" key="3">
    <source>
        <dbReference type="ARBA" id="ARBA00022603"/>
    </source>
</evidence>
<keyword evidence="5 6" id="KW-0949">S-adenosyl-L-methionine</keyword>
<comment type="subcellular location">
    <subcellularLocation>
        <location evidence="6">Cytoplasm</location>
    </subcellularLocation>
</comment>
<dbReference type="EC" id="2.1.1.-" evidence="6"/>
<accession>F9UJF0</accession>
<dbReference type="STRING" id="1037410.MCSF7_03043"/>
<evidence type="ECO:0000313" key="8">
    <source>
        <dbReference type="Proteomes" id="UP000004978"/>
    </source>
</evidence>
<dbReference type="GO" id="GO:0005829">
    <property type="term" value="C:cytosol"/>
    <property type="evidence" value="ECO:0007669"/>
    <property type="project" value="TreeGrafter"/>
</dbReference>
<dbReference type="Pfam" id="PF02527">
    <property type="entry name" value="GidB"/>
    <property type="match status" value="1"/>
</dbReference>
<organism evidence="7 8">
    <name type="scientific">Mycoplasmopsis columbina SF7</name>
    <dbReference type="NCBI Taxonomy" id="1037410"/>
    <lineage>
        <taxon>Bacteria</taxon>
        <taxon>Bacillati</taxon>
        <taxon>Mycoplasmatota</taxon>
        <taxon>Mycoplasmoidales</taxon>
        <taxon>Metamycoplasmataceae</taxon>
        <taxon>Mycoplasmopsis</taxon>
    </lineage>
</organism>
<dbReference type="InterPro" id="IPR029063">
    <property type="entry name" value="SAM-dependent_MTases_sf"/>
</dbReference>
<dbReference type="GO" id="GO:0070043">
    <property type="term" value="F:rRNA (guanine-N7-)-methyltransferase activity"/>
    <property type="evidence" value="ECO:0007669"/>
    <property type="project" value="UniProtKB-UniRule"/>
</dbReference>
<evidence type="ECO:0000256" key="6">
    <source>
        <dbReference type="HAMAP-Rule" id="MF_00074"/>
    </source>
</evidence>
<feature type="binding site" evidence="6">
    <location>
        <position position="71"/>
    </location>
    <ligand>
        <name>S-adenosyl-L-methionine</name>
        <dbReference type="ChEBI" id="CHEBI:59789"/>
    </ligand>
</feature>
<dbReference type="eggNOG" id="COG0357">
    <property type="taxonomic scope" value="Bacteria"/>
</dbReference>
<comment type="caution">
    <text evidence="7">The sequence shown here is derived from an EMBL/GenBank/DDBJ whole genome shotgun (WGS) entry which is preliminary data.</text>
</comment>
<keyword evidence="1 6" id="KW-0963">Cytoplasm</keyword>
<dbReference type="InterPro" id="IPR003682">
    <property type="entry name" value="rRNA_ssu_MeTfrase_G"/>
</dbReference>
<comment type="caution">
    <text evidence="6">Lacks conserved residue(s) required for the propagation of feature annotation.</text>
</comment>